<evidence type="ECO:0000259" key="4">
    <source>
        <dbReference type="Pfam" id="PF00135"/>
    </source>
</evidence>
<keyword evidence="6" id="KW-1185">Reference proteome</keyword>
<evidence type="ECO:0000256" key="2">
    <source>
        <dbReference type="ARBA" id="ARBA00022801"/>
    </source>
</evidence>
<organism evidence="5 6">
    <name type="scientific">Patiria miniata</name>
    <name type="common">Bat star</name>
    <name type="synonym">Asterina miniata</name>
    <dbReference type="NCBI Taxonomy" id="46514"/>
    <lineage>
        <taxon>Eukaryota</taxon>
        <taxon>Metazoa</taxon>
        <taxon>Echinodermata</taxon>
        <taxon>Eleutherozoa</taxon>
        <taxon>Asterozoa</taxon>
        <taxon>Asteroidea</taxon>
        <taxon>Valvatacea</taxon>
        <taxon>Valvatida</taxon>
        <taxon>Asterinidae</taxon>
        <taxon>Patiria</taxon>
    </lineage>
</organism>
<dbReference type="RefSeq" id="XP_038056685.1">
    <property type="nucleotide sequence ID" value="XM_038200757.1"/>
</dbReference>
<keyword evidence="2 3" id="KW-0378">Hydrolase</keyword>
<dbReference type="OMA" id="AVASHIW"/>
<dbReference type="GO" id="GO:0016787">
    <property type="term" value="F:hydrolase activity"/>
    <property type="evidence" value="ECO:0007669"/>
    <property type="project" value="UniProtKB-KW"/>
</dbReference>
<evidence type="ECO:0000256" key="3">
    <source>
        <dbReference type="RuleBase" id="RU361235"/>
    </source>
</evidence>
<reference evidence="5" key="1">
    <citation type="submission" date="2022-11" db="UniProtKB">
        <authorList>
            <consortium name="EnsemblMetazoa"/>
        </authorList>
    </citation>
    <scope>IDENTIFICATION</scope>
</reference>
<accession>A0A913ZZD2</accession>
<dbReference type="InterPro" id="IPR019826">
    <property type="entry name" value="Carboxylesterase_B_AS"/>
</dbReference>
<dbReference type="PANTHER" id="PTHR43903">
    <property type="entry name" value="NEUROLIGIN"/>
    <property type="match status" value="1"/>
</dbReference>
<dbReference type="InterPro" id="IPR051093">
    <property type="entry name" value="Neuroligin/BSAL"/>
</dbReference>
<dbReference type="EC" id="3.1.1.-" evidence="3"/>
<proteinExistence type="inferred from homology"/>
<protein>
    <recommendedName>
        <fullName evidence="3">Carboxylic ester hydrolase</fullName>
        <ecNumber evidence="3">3.1.1.-</ecNumber>
    </recommendedName>
</protein>
<evidence type="ECO:0000313" key="5">
    <source>
        <dbReference type="EnsemblMetazoa" id="XP_038056685.1"/>
    </source>
</evidence>
<dbReference type="EnsemblMetazoa" id="XM_038200757.1">
    <property type="protein sequence ID" value="XP_038056685.1"/>
    <property type="gene ID" value="LOC119728495"/>
</dbReference>
<dbReference type="OrthoDB" id="3200163at2759"/>
<dbReference type="Pfam" id="PF00135">
    <property type="entry name" value="COesterase"/>
    <property type="match status" value="1"/>
</dbReference>
<dbReference type="GeneID" id="119728495"/>
<dbReference type="SUPFAM" id="SSF53474">
    <property type="entry name" value="alpha/beta-Hydrolases"/>
    <property type="match status" value="1"/>
</dbReference>
<evidence type="ECO:0000256" key="1">
    <source>
        <dbReference type="ARBA" id="ARBA00005964"/>
    </source>
</evidence>
<sequence length="497" mass="54678">MKMLRSYYFMFLAAIIAVFCLLVEGFIVRTSAGKIRGVLRDLDGVGYRLYAGIPYAEAPIGRLRFAAPVARKSWQGIRNATRYGPSCPQNISNVAKFYPDYVVRIPDEAMVVSEDCLSLNVFAPGDCSSSSGLAVMVWVHGGSYATGQGSGYDASALAVRGRVVVVTINYRLNVFGFLSTNDENAPGNYGLLDQQLALQWVHENIAGFGGDPSRVTLFGQSAGGAAATLHLFAPNSRRLFQRVGAIGGYFEPSHAASGPRMRQYANVVGRNMNCTHDTTTDLVQCLRERTMHELLAAGLELEQALILPVIWGPVIDGHLLFPHHVASNDSLDLHHDLMISFCTGDGSVILEALPFISPRELNLSVGVTPLQWTRFLTYLWRTPLQQEAIGFAYPALDDPSRGRAIVDLMTDWNFLADVPSTLDKVTTVRSVYMSVFDYRSSANTRYPWLQPSPHSEDLSYIFGLPYNASGLGSRFTTQETALSNRLITYWSNFAKSG</sequence>
<dbReference type="Proteomes" id="UP000887568">
    <property type="component" value="Unplaced"/>
</dbReference>
<dbReference type="PROSITE" id="PS00122">
    <property type="entry name" value="CARBOXYLESTERASE_B_1"/>
    <property type="match status" value="1"/>
</dbReference>
<comment type="similarity">
    <text evidence="1 3">Belongs to the type-B carboxylesterase/lipase family.</text>
</comment>
<name>A0A913ZZD2_PATMI</name>
<feature type="domain" description="Carboxylesterase type B" evidence="4">
    <location>
        <begin position="27"/>
        <end position="497"/>
    </location>
</feature>
<dbReference type="InterPro" id="IPR029058">
    <property type="entry name" value="AB_hydrolase_fold"/>
</dbReference>
<dbReference type="AlphaFoldDB" id="A0A913ZZD2"/>
<evidence type="ECO:0000313" key="6">
    <source>
        <dbReference type="Proteomes" id="UP000887568"/>
    </source>
</evidence>
<dbReference type="Gene3D" id="3.40.50.1820">
    <property type="entry name" value="alpha/beta hydrolase"/>
    <property type="match status" value="1"/>
</dbReference>
<dbReference type="InterPro" id="IPR002018">
    <property type="entry name" value="CarbesteraseB"/>
</dbReference>